<evidence type="ECO:0000256" key="5">
    <source>
        <dbReference type="PROSITE-ProRule" id="PRU10015"/>
    </source>
</evidence>
<evidence type="ECO:0000313" key="7">
    <source>
        <dbReference type="EMBL" id="GCD78129.1"/>
    </source>
</evidence>
<dbReference type="PROSITE" id="PS51687">
    <property type="entry name" value="SAM_MT_RNA_M5U"/>
    <property type="match status" value="1"/>
</dbReference>
<evidence type="ECO:0000256" key="3">
    <source>
        <dbReference type="ARBA" id="ARBA00022691"/>
    </source>
</evidence>
<dbReference type="InterPro" id="IPR010280">
    <property type="entry name" value="U5_MeTrfase_fam"/>
</dbReference>
<dbReference type="RefSeq" id="WP_124398189.1">
    <property type="nucleotide sequence ID" value="NZ_BHZE01000016.1"/>
</dbReference>
<dbReference type="FunFam" id="2.40.50.140:FF:000097">
    <property type="entry name" value="23S rRNA (uracil(1939)-C(5))-methyltransferase RlmD"/>
    <property type="match status" value="1"/>
</dbReference>
<feature type="active site" description="Nucleophile" evidence="4">
    <location>
        <position position="431"/>
    </location>
</feature>
<feature type="binding site" evidence="4">
    <location>
        <position position="404"/>
    </location>
    <ligand>
        <name>S-adenosyl-L-methionine</name>
        <dbReference type="ChEBI" id="CHEBI:59789"/>
    </ligand>
</feature>
<dbReference type="OrthoDB" id="9804590at2"/>
<dbReference type="PROSITE" id="PS01231">
    <property type="entry name" value="TRMA_2"/>
    <property type="match status" value="1"/>
</dbReference>
<dbReference type="Pfam" id="PF05958">
    <property type="entry name" value="tRNA_U5-meth_tr"/>
    <property type="match status" value="1"/>
</dbReference>
<dbReference type="InterPro" id="IPR029063">
    <property type="entry name" value="SAM-dependent_MTases_sf"/>
</dbReference>
<organism evidence="7 8">
    <name type="scientific">Thermaurantimonas aggregans</name>
    <dbReference type="NCBI Taxonomy" id="2173829"/>
    <lineage>
        <taxon>Bacteria</taxon>
        <taxon>Pseudomonadati</taxon>
        <taxon>Bacteroidota</taxon>
        <taxon>Flavobacteriia</taxon>
        <taxon>Flavobacteriales</taxon>
        <taxon>Schleiferiaceae</taxon>
        <taxon>Thermaurantimonas</taxon>
    </lineage>
</organism>
<feature type="binding site" evidence="4">
    <location>
        <position position="305"/>
    </location>
    <ligand>
        <name>S-adenosyl-L-methionine</name>
        <dbReference type="ChEBI" id="CHEBI:59789"/>
    </ligand>
</feature>
<keyword evidence="1 4" id="KW-0489">Methyltransferase</keyword>
<dbReference type="Gene3D" id="3.40.50.150">
    <property type="entry name" value="Vaccinia Virus protein VP39"/>
    <property type="match status" value="1"/>
</dbReference>
<dbReference type="InterPro" id="IPR030390">
    <property type="entry name" value="MeTrfase_TrmA_AS"/>
</dbReference>
<evidence type="ECO:0000259" key="6">
    <source>
        <dbReference type="PROSITE" id="PS50926"/>
    </source>
</evidence>
<sequence length="476" mass="53856">MNIKKGTQLTLKIQSAGAQGMGVARTAEGQVVFVPFGIPGDLVEVTVVKSKKKFLEAQIDKILKPSPARIPPKCSHFGTCGGCKWQHMDYEAQLAHKKAEVTSNLKHLGGLQLPEPDQILGCSEIFGYRNKVEFSFSSMRWLSEAEVASTYALDRRALGFHIPGRWDKVLHIDYCHLHDAYSNEIRNFIFKYAVEHNLTFWNPREQRGLLRTLMLRISTTGQYLVLIQFGEDNQRDIHSLLSRLLEAFPKIFTLIYAVNIKGNDAIYDLDLHTFSGPGYIEEKLKAYNEGDPDLIFRVSPKSFYQTNSLQAERLYRRVLDYLQPVGNENIYDLYTGTGTIALYMARYVKSVTGIELVPDAITDAHINAELNGIRNVDFIVGDMKTAFSEDFISHYGHPDVVVVDPPRDGMHPAVASQLVRLKPQRIIYVSCNSATQARDIALMKDHYTIERYGPVDMFPHTHHIENVALLKATHSI</sequence>
<accession>A0A401XM78</accession>
<dbReference type="InterPro" id="IPR012340">
    <property type="entry name" value="NA-bd_OB-fold"/>
</dbReference>
<comment type="similarity">
    <text evidence="4">Belongs to the class I-like SAM-binding methyltransferase superfamily. RNA M5U methyltransferase family.</text>
</comment>
<dbReference type="FunFam" id="3.40.50.150:FF:000009">
    <property type="entry name" value="23S rRNA (Uracil(1939)-C(5))-methyltransferase RlmD"/>
    <property type="match status" value="1"/>
</dbReference>
<dbReference type="CDD" id="cd02440">
    <property type="entry name" value="AdoMet_MTases"/>
    <property type="match status" value="1"/>
</dbReference>
<dbReference type="EMBL" id="BHZE01000016">
    <property type="protein sequence ID" value="GCD78129.1"/>
    <property type="molecule type" value="Genomic_DNA"/>
</dbReference>
<dbReference type="InterPro" id="IPR002792">
    <property type="entry name" value="TRAM_dom"/>
</dbReference>
<feature type="binding site" evidence="4">
    <location>
        <position position="334"/>
    </location>
    <ligand>
        <name>S-adenosyl-L-methionine</name>
        <dbReference type="ChEBI" id="CHEBI:59789"/>
    </ligand>
</feature>
<evidence type="ECO:0000256" key="2">
    <source>
        <dbReference type="ARBA" id="ARBA00022679"/>
    </source>
</evidence>
<dbReference type="PROSITE" id="PS50926">
    <property type="entry name" value="TRAM"/>
    <property type="match status" value="1"/>
</dbReference>
<feature type="binding site" evidence="4">
    <location>
        <position position="355"/>
    </location>
    <ligand>
        <name>S-adenosyl-L-methionine</name>
        <dbReference type="ChEBI" id="CHEBI:59789"/>
    </ligand>
</feature>
<dbReference type="NCBIfam" id="TIGR00479">
    <property type="entry name" value="rumA"/>
    <property type="match status" value="1"/>
</dbReference>
<dbReference type="Gene3D" id="2.40.50.1070">
    <property type="match status" value="1"/>
</dbReference>
<name>A0A401XM78_9FLAO</name>
<evidence type="ECO:0000256" key="1">
    <source>
        <dbReference type="ARBA" id="ARBA00022603"/>
    </source>
</evidence>
<feature type="active site" evidence="5">
    <location>
        <position position="431"/>
    </location>
</feature>
<dbReference type="Proteomes" id="UP000286715">
    <property type="component" value="Unassembled WGS sequence"/>
</dbReference>
<dbReference type="AlphaFoldDB" id="A0A401XM78"/>
<keyword evidence="3 4" id="KW-0949">S-adenosyl-L-methionine</keyword>
<dbReference type="Pfam" id="PF01938">
    <property type="entry name" value="TRAM"/>
    <property type="match status" value="1"/>
</dbReference>
<comment type="caution">
    <text evidence="7">The sequence shown here is derived from an EMBL/GenBank/DDBJ whole genome shotgun (WGS) entry which is preliminary data.</text>
</comment>
<dbReference type="SUPFAM" id="SSF53335">
    <property type="entry name" value="S-adenosyl-L-methionine-dependent methyltransferases"/>
    <property type="match status" value="1"/>
</dbReference>
<dbReference type="GO" id="GO:0070041">
    <property type="term" value="F:rRNA (uridine-C5-)-methyltransferase activity"/>
    <property type="evidence" value="ECO:0007669"/>
    <property type="project" value="UniProtKB-ARBA"/>
</dbReference>
<dbReference type="PROSITE" id="PS01230">
    <property type="entry name" value="TRMA_1"/>
    <property type="match status" value="1"/>
</dbReference>
<feature type="domain" description="TRAM" evidence="6">
    <location>
        <begin position="2"/>
        <end position="61"/>
    </location>
</feature>
<keyword evidence="8" id="KW-1185">Reference proteome</keyword>
<proteinExistence type="inferred from homology"/>
<protein>
    <submittedName>
        <fullName evidence="7">tRNA (Uracil-5-)-methyltransferase</fullName>
    </submittedName>
</protein>
<gene>
    <name evidence="7" type="primary">trmA</name>
    <name evidence="7" type="ORF">JCM31826_16110</name>
</gene>
<dbReference type="InterPro" id="IPR030391">
    <property type="entry name" value="MeTrfase_TrmA_CS"/>
</dbReference>
<keyword evidence="2 4" id="KW-0808">Transferase</keyword>
<dbReference type="GO" id="GO:0070475">
    <property type="term" value="P:rRNA base methylation"/>
    <property type="evidence" value="ECO:0007669"/>
    <property type="project" value="TreeGrafter"/>
</dbReference>
<evidence type="ECO:0000256" key="4">
    <source>
        <dbReference type="PROSITE-ProRule" id="PRU01024"/>
    </source>
</evidence>
<dbReference type="Gene3D" id="2.40.50.140">
    <property type="entry name" value="Nucleic acid-binding proteins"/>
    <property type="match status" value="1"/>
</dbReference>
<dbReference type="PANTHER" id="PTHR11061">
    <property type="entry name" value="RNA M5U METHYLTRANSFERASE"/>
    <property type="match status" value="1"/>
</dbReference>
<dbReference type="PANTHER" id="PTHR11061:SF30">
    <property type="entry name" value="TRNA (URACIL(54)-C(5))-METHYLTRANSFERASE"/>
    <property type="match status" value="1"/>
</dbReference>
<evidence type="ECO:0000313" key="8">
    <source>
        <dbReference type="Proteomes" id="UP000286715"/>
    </source>
</evidence>
<dbReference type="SUPFAM" id="SSF50249">
    <property type="entry name" value="Nucleic acid-binding proteins"/>
    <property type="match status" value="1"/>
</dbReference>
<reference evidence="7 8" key="1">
    <citation type="submission" date="2018-11" db="EMBL/GenBank/DDBJ databases">
        <title>Schleiferia aggregans sp. nov., a moderately thermophilic heterotrophic bacterium isolated from microbial mats at a terrestrial hot spring.</title>
        <authorList>
            <person name="Iino T."/>
            <person name="Ohkuma M."/>
            <person name="Haruta S."/>
        </authorList>
    </citation>
    <scope>NUCLEOTIDE SEQUENCE [LARGE SCALE GENOMIC DNA]</scope>
    <source>
        <strain evidence="7 8">LA</strain>
    </source>
</reference>